<dbReference type="Pfam" id="PF13743">
    <property type="entry name" value="Thioredoxin_5"/>
    <property type="match status" value="1"/>
</dbReference>
<evidence type="ECO:0008006" key="2">
    <source>
        <dbReference type="Google" id="ProtNLM"/>
    </source>
</evidence>
<dbReference type="SUPFAM" id="SSF52833">
    <property type="entry name" value="Thioredoxin-like"/>
    <property type="match status" value="1"/>
</dbReference>
<comment type="caution">
    <text evidence="1">The sequence shown here is derived from an EMBL/GenBank/DDBJ whole genome shotgun (WGS) entry which is preliminary data.</text>
</comment>
<protein>
    <recommendedName>
        <fullName evidence="2">DsbA family protein</fullName>
    </recommendedName>
</protein>
<name>A0A7C3QRC5_9BACT</name>
<reference evidence="1" key="1">
    <citation type="journal article" date="2020" name="mSystems">
        <title>Genome- and Community-Level Interaction Insights into Carbon Utilization and Element Cycling Functions of Hydrothermarchaeota in Hydrothermal Sediment.</title>
        <authorList>
            <person name="Zhou Z."/>
            <person name="Liu Y."/>
            <person name="Xu W."/>
            <person name="Pan J."/>
            <person name="Luo Z.H."/>
            <person name="Li M."/>
        </authorList>
    </citation>
    <scope>NUCLEOTIDE SEQUENCE [LARGE SCALE GENOMIC DNA]</scope>
    <source>
        <strain evidence="1">SpSt-902</strain>
    </source>
</reference>
<proteinExistence type="predicted"/>
<dbReference type="EMBL" id="DTMM01000066">
    <property type="protein sequence ID" value="HFT92890.1"/>
    <property type="molecule type" value="Genomic_DNA"/>
</dbReference>
<dbReference type="AlphaFoldDB" id="A0A7C3QRC5"/>
<accession>A0A7C3QRC5</accession>
<gene>
    <name evidence="1" type="ORF">ENX03_02890</name>
</gene>
<dbReference type="Gene3D" id="3.40.30.10">
    <property type="entry name" value="Glutaredoxin"/>
    <property type="match status" value="1"/>
</dbReference>
<sequence>MSENKIPEFSKDLLHARWFTDPVCSWSFAAEEAIGIFRHHFSGRLIFENRMLTLYRNLDRFLEHHGMALPAEFAPKVDKVSLATGKPISSEAWKKGAVPQSSEDACLWVKAAQTIDPSKGDLFLSLMRKTLFIDARNIGEVSVLKEMAHIVGLDPLRLKDMVNTEENKALLSDDGGLARMEGVETRPTLVLRNSGGDRVFIGGLMDPELYIHAGEVLLREA</sequence>
<organism evidence="1">
    <name type="scientific">Leptospirillum ferriphilum</name>
    <dbReference type="NCBI Taxonomy" id="178606"/>
    <lineage>
        <taxon>Bacteria</taxon>
        <taxon>Pseudomonadati</taxon>
        <taxon>Nitrospirota</taxon>
        <taxon>Nitrospiria</taxon>
        <taxon>Nitrospirales</taxon>
        <taxon>Nitrospiraceae</taxon>
        <taxon>Leptospirillum</taxon>
    </lineage>
</organism>
<dbReference type="Gene3D" id="1.10.472.60">
    <property type="entry name" value="putative protein disulfide isomerase domain"/>
    <property type="match status" value="1"/>
</dbReference>
<dbReference type="InterPro" id="IPR036249">
    <property type="entry name" value="Thioredoxin-like_sf"/>
</dbReference>
<evidence type="ECO:0000313" key="1">
    <source>
        <dbReference type="EMBL" id="HFT92890.1"/>
    </source>
</evidence>